<dbReference type="Proteomes" id="UP000265520">
    <property type="component" value="Unassembled WGS sequence"/>
</dbReference>
<accession>A0A392QEH7</accession>
<sequence length="72" mass="8204">MRSSLAGLVSGLRKPMAALRKLDDEDKVLLLLSSLPRSFEHFKDVILYGKKYTIILEEIQLVIRTKELSSKT</sequence>
<keyword evidence="2" id="KW-1185">Reference proteome</keyword>
<evidence type="ECO:0000313" key="2">
    <source>
        <dbReference type="Proteomes" id="UP000265520"/>
    </source>
</evidence>
<reference evidence="1 2" key="1">
    <citation type="journal article" date="2018" name="Front. Plant Sci.">
        <title>Red Clover (Trifolium pratense) and Zigzag Clover (T. medium) - A Picture of Genomic Similarities and Differences.</title>
        <authorList>
            <person name="Dluhosova J."/>
            <person name="Istvanek J."/>
            <person name="Nedelnik J."/>
            <person name="Repkova J."/>
        </authorList>
    </citation>
    <scope>NUCLEOTIDE SEQUENCE [LARGE SCALE GENOMIC DNA]</scope>
    <source>
        <strain evidence="2">cv. 10/8</strain>
        <tissue evidence="1">Leaf</tissue>
    </source>
</reference>
<proteinExistence type="predicted"/>
<comment type="caution">
    <text evidence="1">The sequence shown here is derived from an EMBL/GenBank/DDBJ whole genome shotgun (WGS) entry which is preliminary data.</text>
</comment>
<name>A0A392QEH7_9FABA</name>
<dbReference type="EMBL" id="LXQA010128732">
    <property type="protein sequence ID" value="MCI22120.1"/>
    <property type="molecule type" value="Genomic_DNA"/>
</dbReference>
<protein>
    <submittedName>
        <fullName evidence="1">Cytochrome P450</fullName>
    </submittedName>
</protein>
<dbReference type="AlphaFoldDB" id="A0A392QEH7"/>
<evidence type="ECO:0000313" key="1">
    <source>
        <dbReference type="EMBL" id="MCI22120.1"/>
    </source>
</evidence>
<organism evidence="1 2">
    <name type="scientific">Trifolium medium</name>
    <dbReference type="NCBI Taxonomy" id="97028"/>
    <lineage>
        <taxon>Eukaryota</taxon>
        <taxon>Viridiplantae</taxon>
        <taxon>Streptophyta</taxon>
        <taxon>Embryophyta</taxon>
        <taxon>Tracheophyta</taxon>
        <taxon>Spermatophyta</taxon>
        <taxon>Magnoliopsida</taxon>
        <taxon>eudicotyledons</taxon>
        <taxon>Gunneridae</taxon>
        <taxon>Pentapetalae</taxon>
        <taxon>rosids</taxon>
        <taxon>fabids</taxon>
        <taxon>Fabales</taxon>
        <taxon>Fabaceae</taxon>
        <taxon>Papilionoideae</taxon>
        <taxon>50 kb inversion clade</taxon>
        <taxon>NPAAA clade</taxon>
        <taxon>Hologalegina</taxon>
        <taxon>IRL clade</taxon>
        <taxon>Trifolieae</taxon>
        <taxon>Trifolium</taxon>
    </lineage>
</organism>